<accession>A0A2P4Z7D4</accession>
<comment type="caution">
    <text evidence="5">The sequence shown here is derived from an EMBL/GenBank/DDBJ whole genome shotgun (WGS) entry which is preliminary data.</text>
</comment>
<dbReference type="PROSITE" id="PS50234">
    <property type="entry name" value="VWFA"/>
    <property type="match status" value="1"/>
</dbReference>
<name>A0A2P4Z7D4_9HYPO</name>
<dbReference type="Proteomes" id="UP000054821">
    <property type="component" value="Unassembled WGS sequence"/>
</dbReference>
<evidence type="ECO:0000313" key="5">
    <source>
        <dbReference type="EMBL" id="PON20201.1"/>
    </source>
</evidence>
<evidence type="ECO:0000256" key="1">
    <source>
        <dbReference type="ARBA" id="ARBA00004613"/>
    </source>
</evidence>
<dbReference type="RefSeq" id="XP_018657035.1">
    <property type="nucleotide sequence ID" value="XM_018809772.1"/>
</dbReference>
<dbReference type="Pfam" id="PF25106">
    <property type="entry name" value="VWA_4"/>
    <property type="match status" value="1"/>
</dbReference>
<keyword evidence="6" id="KW-1185">Reference proteome</keyword>
<dbReference type="InterPro" id="IPR056861">
    <property type="entry name" value="HMCN1-like_VWA"/>
</dbReference>
<keyword evidence="3" id="KW-0732">Signal</keyword>
<proteinExistence type="predicted"/>
<comment type="subcellular location">
    <subcellularLocation>
        <location evidence="1">Secreted</location>
    </subcellularLocation>
</comment>
<evidence type="ECO:0000259" key="4">
    <source>
        <dbReference type="PROSITE" id="PS50234"/>
    </source>
</evidence>
<protein>
    <recommendedName>
        <fullName evidence="4">VWFA domain-containing protein</fullName>
    </recommendedName>
</protein>
<dbReference type="CDD" id="cd00198">
    <property type="entry name" value="vWFA"/>
    <property type="match status" value="1"/>
</dbReference>
<dbReference type="Gene3D" id="3.40.50.410">
    <property type="entry name" value="von Willebrand factor, type A domain"/>
    <property type="match status" value="1"/>
</dbReference>
<dbReference type="GeneID" id="29989855"/>
<gene>
    <name evidence="5" type="ORF">TGAM01_v210922</name>
</gene>
<dbReference type="STRING" id="398673.A0A2P4Z7D4"/>
<reference evidence="5 6" key="1">
    <citation type="journal article" date="2016" name="Genome Announc.">
        <title>Draft Whole-Genome Sequence of Trichoderma gamsii T6085, a Promising Biocontrol Agent of Fusarium Head Blight on Wheat.</title>
        <authorList>
            <person name="Baroncelli R."/>
            <person name="Zapparata A."/>
            <person name="Piaggeschi G."/>
            <person name="Sarrocco S."/>
            <person name="Vannacci G."/>
        </authorList>
    </citation>
    <scope>NUCLEOTIDE SEQUENCE [LARGE SCALE GENOMIC DNA]</scope>
    <source>
        <strain evidence="5 6">T6085</strain>
    </source>
</reference>
<evidence type="ECO:0000313" key="6">
    <source>
        <dbReference type="Proteomes" id="UP000054821"/>
    </source>
</evidence>
<dbReference type="AlphaFoldDB" id="A0A2P4Z7D4"/>
<sequence length="301" mass="32739">MASNCSLPLCSPMSRTRTSLDDVRSLADTMLHASLGKSCSKGLSTTEAELRILQLKYDVTRAVAPPRSDGLFKAACSTDLLFLMDTTGSMQSYIEAAKGQVKSIINEIKMTFFNEASLRIAVVGYKDHGESSNIQFLDFTPEADQVLSFLNQLHATGGADAPEDVLGGIRQSLNAEWKHPTRCIIHIADAPPHGCTLHDLGRGSDTYAKPGSEPHHLTYEILLKQMIELNINYTLLRINNTTDRMAFTFFQEYALASSHCKLNSPTDTTAKNAANLSGPTVTLVGVLSPDAALNLCCNLRS</sequence>
<dbReference type="SUPFAM" id="SSF53300">
    <property type="entry name" value="vWA-like"/>
    <property type="match status" value="1"/>
</dbReference>
<evidence type="ECO:0000256" key="2">
    <source>
        <dbReference type="ARBA" id="ARBA00022525"/>
    </source>
</evidence>
<dbReference type="InterPro" id="IPR002035">
    <property type="entry name" value="VWF_A"/>
</dbReference>
<dbReference type="InterPro" id="IPR036465">
    <property type="entry name" value="vWFA_dom_sf"/>
</dbReference>
<dbReference type="EMBL" id="JPDN02000078">
    <property type="protein sequence ID" value="PON20201.1"/>
    <property type="molecule type" value="Genomic_DNA"/>
</dbReference>
<organism evidence="5 6">
    <name type="scientific">Trichoderma gamsii</name>
    <dbReference type="NCBI Taxonomy" id="398673"/>
    <lineage>
        <taxon>Eukaryota</taxon>
        <taxon>Fungi</taxon>
        <taxon>Dikarya</taxon>
        <taxon>Ascomycota</taxon>
        <taxon>Pezizomycotina</taxon>
        <taxon>Sordariomycetes</taxon>
        <taxon>Hypocreomycetidae</taxon>
        <taxon>Hypocreales</taxon>
        <taxon>Hypocreaceae</taxon>
        <taxon>Trichoderma</taxon>
    </lineage>
</organism>
<dbReference type="PANTHER" id="PTHR47763:SF4">
    <property type="entry name" value="ALPHA-PROTEIN KINASE VWKA"/>
    <property type="match status" value="1"/>
</dbReference>
<keyword evidence="2" id="KW-0964">Secreted</keyword>
<evidence type="ECO:0000256" key="3">
    <source>
        <dbReference type="ARBA" id="ARBA00022729"/>
    </source>
</evidence>
<dbReference type="InterPro" id="IPR052969">
    <property type="entry name" value="Thr-specific_kinase-like"/>
</dbReference>
<feature type="domain" description="VWFA" evidence="4">
    <location>
        <begin position="79"/>
        <end position="153"/>
    </location>
</feature>
<dbReference type="PANTHER" id="PTHR47763">
    <property type="entry name" value="ALPHA-PROTEIN KINASE VWKA"/>
    <property type="match status" value="1"/>
</dbReference>